<evidence type="ECO:0000259" key="1">
    <source>
        <dbReference type="Pfam" id="PF07872"/>
    </source>
</evidence>
<protein>
    <recommendedName>
        <fullName evidence="1">DUF1659 domain-containing protein</fullName>
    </recommendedName>
</protein>
<keyword evidence="3" id="KW-1185">Reference proteome</keyword>
<dbReference type="InterPro" id="IPR012454">
    <property type="entry name" value="DUF1659"/>
</dbReference>
<evidence type="ECO:0000313" key="3">
    <source>
        <dbReference type="Proteomes" id="UP000277811"/>
    </source>
</evidence>
<dbReference type="EMBL" id="UPPP01000116">
    <property type="protein sequence ID" value="VBB09426.1"/>
    <property type="molecule type" value="Genomic_DNA"/>
</dbReference>
<dbReference type="OrthoDB" id="1954703at2"/>
<accession>A0A498R9P8</accession>
<feature type="domain" description="DUF1659" evidence="1">
    <location>
        <begin position="2"/>
        <end position="73"/>
    </location>
</feature>
<dbReference type="AlphaFoldDB" id="A0A498R9P8"/>
<organism evidence="2 3">
    <name type="scientific">Lucifera butyrica</name>
    <dbReference type="NCBI Taxonomy" id="1351585"/>
    <lineage>
        <taxon>Bacteria</taxon>
        <taxon>Bacillati</taxon>
        <taxon>Bacillota</taxon>
        <taxon>Negativicutes</taxon>
        <taxon>Veillonellales</taxon>
        <taxon>Veillonellaceae</taxon>
        <taxon>Lucifera</taxon>
    </lineage>
</organism>
<dbReference type="RefSeq" id="WP_122630211.1">
    <property type="nucleotide sequence ID" value="NZ_UPPP01000116.1"/>
</dbReference>
<reference evidence="2 3" key="1">
    <citation type="submission" date="2018-06" db="EMBL/GenBank/DDBJ databases">
        <authorList>
            <person name="Strepis N."/>
        </authorList>
    </citation>
    <scope>NUCLEOTIDE SEQUENCE [LARGE SCALE GENOMIC DNA]</scope>
    <source>
        <strain evidence="2">LUCI</strain>
    </source>
</reference>
<sequence>MAVANMPQSTKLVVKVQTGTNSAGKPAYKTRSYQGVKTTAADSDVYAVGQGLGNLQSYPVAAITRLDEDNLVNQ</sequence>
<evidence type="ECO:0000313" key="2">
    <source>
        <dbReference type="EMBL" id="VBB09426.1"/>
    </source>
</evidence>
<name>A0A498R9P8_9FIRM</name>
<dbReference type="Pfam" id="PF07872">
    <property type="entry name" value="DUF1659"/>
    <property type="match status" value="1"/>
</dbReference>
<gene>
    <name evidence="2" type="ORF">LUCI_4716</name>
</gene>
<proteinExistence type="predicted"/>
<dbReference type="Proteomes" id="UP000277811">
    <property type="component" value="Unassembled WGS sequence"/>
</dbReference>